<evidence type="ECO:0000313" key="2">
    <source>
        <dbReference type="Proteomes" id="UP001347796"/>
    </source>
</evidence>
<evidence type="ECO:0000313" key="1">
    <source>
        <dbReference type="EMBL" id="KAK6170823.1"/>
    </source>
</evidence>
<gene>
    <name evidence="1" type="ORF">SNE40_019124</name>
</gene>
<organism evidence="1 2">
    <name type="scientific">Patella caerulea</name>
    <name type="common">Rayed Mediterranean limpet</name>
    <dbReference type="NCBI Taxonomy" id="87958"/>
    <lineage>
        <taxon>Eukaryota</taxon>
        <taxon>Metazoa</taxon>
        <taxon>Spiralia</taxon>
        <taxon>Lophotrochozoa</taxon>
        <taxon>Mollusca</taxon>
        <taxon>Gastropoda</taxon>
        <taxon>Patellogastropoda</taxon>
        <taxon>Patelloidea</taxon>
        <taxon>Patellidae</taxon>
        <taxon>Patella</taxon>
    </lineage>
</organism>
<comment type="caution">
    <text evidence="1">The sequence shown here is derived from an EMBL/GenBank/DDBJ whole genome shotgun (WGS) entry which is preliminary data.</text>
</comment>
<dbReference type="AlphaFoldDB" id="A0AAN8J9Z8"/>
<accession>A0AAN8J9Z8</accession>
<keyword evidence="2" id="KW-1185">Reference proteome</keyword>
<dbReference type="Proteomes" id="UP001347796">
    <property type="component" value="Unassembled WGS sequence"/>
</dbReference>
<dbReference type="EMBL" id="JAZGQO010000014">
    <property type="protein sequence ID" value="KAK6170823.1"/>
    <property type="molecule type" value="Genomic_DNA"/>
</dbReference>
<proteinExistence type="predicted"/>
<sequence>MTTRRPTSTRSTAQKQLGSRLYIEKPDFPNGIFPTKTVIVENMMYLMRPSRAGQEQRPKDNATLILAELLQEHWIFCNVYTIRTNHIKNKILKLYSDFTNLIQTRKERRNESTMGELRNSNKQQTISSIFSVRIKLQGHD</sequence>
<name>A0AAN8J9Z8_PATCE</name>
<protein>
    <submittedName>
        <fullName evidence="1">Uncharacterized protein</fullName>
    </submittedName>
</protein>
<reference evidence="1 2" key="1">
    <citation type="submission" date="2024-01" db="EMBL/GenBank/DDBJ databases">
        <title>The genome of the rayed Mediterranean limpet Patella caerulea (Linnaeus, 1758).</title>
        <authorList>
            <person name="Anh-Thu Weber A."/>
            <person name="Halstead-Nussloch G."/>
        </authorList>
    </citation>
    <scope>NUCLEOTIDE SEQUENCE [LARGE SCALE GENOMIC DNA]</scope>
    <source>
        <strain evidence="1">AATW-2023a</strain>
        <tissue evidence="1">Whole specimen</tissue>
    </source>
</reference>